<evidence type="ECO:0000313" key="4">
    <source>
        <dbReference type="Proteomes" id="UP001589670"/>
    </source>
</evidence>
<keyword evidence="1" id="KW-1133">Transmembrane helix</keyword>
<keyword evidence="4" id="KW-1185">Reference proteome</keyword>
<keyword evidence="1" id="KW-0472">Membrane</keyword>
<reference evidence="3 4" key="1">
    <citation type="submission" date="2024-09" db="EMBL/GenBank/DDBJ databases">
        <authorList>
            <person name="Sun Q."/>
            <person name="Mori K."/>
        </authorList>
    </citation>
    <scope>NUCLEOTIDE SEQUENCE [LARGE SCALE GENOMIC DNA]</scope>
    <source>
        <strain evidence="3 4">CECT 9424</strain>
    </source>
</reference>
<feature type="domain" description="Ancillary SecYEG translocon subunit/Cell division coordinator CpoB TPR" evidence="2">
    <location>
        <begin position="29"/>
        <end position="133"/>
    </location>
</feature>
<dbReference type="EMBL" id="JBHMEC010000017">
    <property type="protein sequence ID" value="MFB9150581.1"/>
    <property type="molecule type" value="Genomic_DNA"/>
</dbReference>
<feature type="transmembrane region" description="Helical" evidence="1">
    <location>
        <begin position="26"/>
        <end position="44"/>
    </location>
</feature>
<comment type="caution">
    <text evidence="3">The sequence shown here is derived from an EMBL/GenBank/DDBJ whole genome shotgun (WGS) entry which is preliminary data.</text>
</comment>
<dbReference type="InterPro" id="IPR018704">
    <property type="entry name" value="SecYEG/CpoB_TPR"/>
</dbReference>
<evidence type="ECO:0000313" key="3">
    <source>
        <dbReference type="EMBL" id="MFB9150581.1"/>
    </source>
</evidence>
<protein>
    <submittedName>
        <fullName evidence="3">Tetratricopeptide repeat protein</fullName>
    </submittedName>
</protein>
<sequence>MSDTDSFIDEVTEEVRRDRLFRLMRRYGWIAVLAILLLVGGAAWNEWRKARAEAEAQAFGDAVLAALAQENADERADALQAITPPGPGAAAVAALLAASEQARTDAPGAATRLLALADRADVPAIYRRIATLKAVALPGSGLSPGQRRDRLAPLADQPGLVRLLAGEQLAMIEIETGARAAALDRLTALAVDAEATGPLRRRVAQVIVALGEDVPEIPGTPRQDGLGQ</sequence>
<keyword evidence="1" id="KW-0812">Transmembrane</keyword>
<evidence type="ECO:0000256" key="1">
    <source>
        <dbReference type="SAM" id="Phobius"/>
    </source>
</evidence>
<dbReference type="RefSeq" id="WP_377070116.1">
    <property type="nucleotide sequence ID" value="NZ_JBHMEC010000017.1"/>
</dbReference>
<proteinExistence type="predicted"/>
<accession>A0ABV5I3B8</accession>
<gene>
    <name evidence="3" type="ORF">ACFFU4_12560</name>
</gene>
<evidence type="ECO:0000259" key="2">
    <source>
        <dbReference type="Pfam" id="PF09976"/>
    </source>
</evidence>
<organism evidence="3 4">
    <name type="scientific">Roseovarius ramblicola</name>
    <dbReference type="NCBI Taxonomy" id="2022336"/>
    <lineage>
        <taxon>Bacteria</taxon>
        <taxon>Pseudomonadati</taxon>
        <taxon>Pseudomonadota</taxon>
        <taxon>Alphaproteobacteria</taxon>
        <taxon>Rhodobacterales</taxon>
        <taxon>Roseobacteraceae</taxon>
        <taxon>Roseovarius</taxon>
    </lineage>
</organism>
<name>A0ABV5I3B8_9RHOB</name>
<dbReference type="Proteomes" id="UP001589670">
    <property type="component" value="Unassembled WGS sequence"/>
</dbReference>
<dbReference type="Pfam" id="PF09976">
    <property type="entry name" value="TPR_21"/>
    <property type="match status" value="1"/>
</dbReference>